<dbReference type="InterPro" id="IPR011068">
    <property type="entry name" value="NuclTrfase_I-like_C"/>
</dbReference>
<reference evidence="17 18" key="1">
    <citation type="submission" date="2014-06" db="EMBL/GenBank/DDBJ databases">
        <authorList>
            <person name="Swart Estienne"/>
        </authorList>
    </citation>
    <scope>NUCLEOTIDE SEQUENCE [LARGE SCALE GENOMIC DNA]</scope>
    <source>
        <strain evidence="17 18">130c</strain>
    </source>
</reference>
<dbReference type="GO" id="GO:0031123">
    <property type="term" value="P:RNA 3'-end processing"/>
    <property type="evidence" value="ECO:0007669"/>
    <property type="project" value="InterPro"/>
</dbReference>
<evidence type="ECO:0000256" key="5">
    <source>
        <dbReference type="ARBA" id="ARBA00012388"/>
    </source>
</evidence>
<evidence type="ECO:0000256" key="1">
    <source>
        <dbReference type="ARBA" id="ARBA00001936"/>
    </source>
</evidence>
<dbReference type="OrthoDB" id="412748at2759"/>
<keyword evidence="12" id="KW-0539">Nucleus</keyword>
<evidence type="ECO:0000256" key="13">
    <source>
        <dbReference type="SAM" id="MobiDB-lite"/>
    </source>
</evidence>
<keyword evidence="7" id="KW-0808">Transferase</keyword>
<dbReference type="PANTHER" id="PTHR10682:SF10">
    <property type="entry name" value="POLYNUCLEOTIDE ADENYLYLTRANSFERASE"/>
    <property type="match status" value="1"/>
</dbReference>
<dbReference type="Pfam" id="PF04926">
    <property type="entry name" value="PAP_RNA-bind"/>
    <property type="match status" value="1"/>
</dbReference>
<evidence type="ECO:0000256" key="10">
    <source>
        <dbReference type="ARBA" id="ARBA00022840"/>
    </source>
</evidence>
<dbReference type="InterPro" id="IPR007010">
    <property type="entry name" value="PolA_pol_RNA-bd_dom"/>
</dbReference>
<dbReference type="Pfam" id="PF04928">
    <property type="entry name" value="PAP_central"/>
    <property type="match status" value="1"/>
</dbReference>
<dbReference type="GO" id="GO:0006397">
    <property type="term" value="P:mRNA processing"/>
    <property type="evidence" value="ECO:0007669"/>
    <property type="project" value="UniProtKB-KW"/>
</dbReference>
<dbReference type="Proteomes" id="UP000039865">
    <property type="component" value="Unassembled WGS sequence"/>
</dbReference>
<dbReference type="GO" id="GO:0005634">
    <property type="term" value="C:nucleus"/>
    <property type="evidence" value="ECO:0007669"/>
    <property type="project" value="UniProtKB-SubCell"/>
</dbReference>
<evidence type="ECO:0000256" key="4">
    <source>
        <dbReference type="ARBA" id="ARBA00010912"/>
    </source>
</evidence>
<dbReference type="InterPro" id="IPR048840">
    <property type="entry name" value="PolA_pol_NTPase"/>
</dbReference>
<dbReference type="AlphaFoldDB" id="A0A078A7F9"/>
<evidence type="ECO:0000259" key="14">
    <source>
        <dbReference type="Pfam" id="PF04926"/>
    </source>
</evidence>
<comment type="cofactor">
    <cofactor evidence="1">
        <name>Mn(2+)</name>
        <dbReference type="ChEBI" id="CHEBI:29035"/>
    </cofactor>
</comment>
<dbReference type="Pfam" id="PF20750">
    <property type="entry name" value="PAP_NTPase"/>
    <property type="match status" value="1"/>
</dbReference>
<keyword evidence="9" id="KW-0547">Nucleotide-binding</keyword>
<protein>
    <recommendedName>
        <fullName evidence="5">polynucleotide adenylyltransferase</fullName>
        <ecNumber evidence="5">2.7.7.19</ecNumber>
    </recommendedName>
</protein>
<evidence type="ECO:0000259" key="15">
    <source>
        <dbReference type="Pfam" id="PF04928"/>
    </source>
</evidence>
<dbReference type="Gene3D" id="3.30.70.590">
    <property type="entry name" value="Poly(A) polymerase predicted RNA binding domain"/>
    <property type="match status" value="1"/>
</dbReference>
<feature type="region of interest" description="Disordered" evidence="13">
    <location>
        <begin position="1"/>
        <end position="54"/>
    </location>
</feature>
<proteinExistence type="inferred from homology"/>
<organism evidence="17 18">
    <name type="scientific">Stylonychia lemnae</name>
    <name type="common">Ciliate</name>
    <dbReference type="NCBI Taxonomy" id="5949"/>
    <lineage>
        <taxon>Eukaryota</taxon>
        <taxon>Sar</taxon>
        <taxon>Alveolata</taxon>
        <taxon>Ciliophora</taxon>
        <taxon>Intramacronucleata</taxon>
        <taxon>Spirotrichea</taxon>
        <taxon>Stichotrichia</taxon>
        <taxon>Sporadotrichida</taxon>
        <taxon>Oxytrichidae</taxon>
        <taxon>Stylonychinae</taxon>
        <taxon>Stylonychia</taxon>
    </lineage>
</organism>
<dbReference type="InterPro" id="IPR043519">
    <property type="entry name" value="NT_sf"/>
</dbReference>
<accession>A0A078A7F9</accession>
<feature type="domain" description="Poly(A) polymerase RNA-binding" evidence="14">
    <location>
        <begin position="462"/>
        <end position="527"/>
    </location>
</feature>
<dbReference type="InParanoid" id="A0A078A7F9"/>
<dbReference type="InterPro" id="IPR007012">
    <property type="entry name" value="PolA_pol_cen_dom"/>
</dbReference>
<evidence type="ECO:0000256" key="11">
    <source>
        <dbReference type="ARBA" id="ARBA00022842"/>
    </source>
</evidence>
<evidence type="ECO:0000259" key="16">
    <source>
        <dbReference type="Pfam" id="PF20750"/>
    </source>
</evidence>
<evidence type="ECO:0000256" key="6">
    <source>
        <dbReference type="ARBA" id="ARBA00022664"/>
    </source>
</evidence>
<feature type="compositionally biased region" description="Basic residues" evidence="13">
    <location>
        <begin position="1"/>
        <end position="10"/>
    </location>
</feature>
<dbReference type="PANTHER" id="PTHR10682">
    <property type="entry name" value="POLY A POLYMERASE"/>
    <property type="match status" value="1"/>
</dbReference>
<keyword evidence="11" id="KW-0460">Magnesium</keyword>
<dbReference type="Gene3D" id="3.30.460.10">
    <property type="entry name" value="Beta Polymerase, domain 2"/>
    <property type="match status" value="1"/>
</dbReference>
<evidence type="ECO:0000256" key="7">
    <source>
        <dbReference type="ARBA" id="ARBA00022679"/>
    </source>
</evidence>
<dbReference type="Gene3D" id="1.10.1410.10">
    <property type="match status" value="1"/>
</dbReference>
<keyword evidence="10" id="KW-0067">ATP-binding</keyword>
<comment type="subcellular location">
    <subcellularLocation>
        <location evidence="3">Nucleus</location>
    </subcellularLocation>
</comment>
<evidence type="ECO:0000256" key="8">
    <source>
        <dbReference type="ARBA" id="ARBA00022723"/>
    </source>
</evidence>
<evidence type="ECO:0000313" key="18">
    <source>
        <dbReference type="Proteomes" id="UP000039865"/>
    </source>
</evidence>
<dbReference type="GO" id="GO:0046872">
    <property type="term" value="F:metal ion binding"/>
    <property type="evidence" value="ECO:0007669"/>
    <property type="project" value="UniProtKB-KW"/>
</dbReference>
<dbReference type="CDD" id="cd05402">
    <property type="entry name" value="NT_PAP_TUTase"/>
    <property type="match status" value="1"/>
</dbReference>
<evidence type="ECO:0000313" key="17">
    <source>
        <dbReference type="EMBL" id="CDW77806.1"/>
    </source>
</evidence>
<dbReference type="SUPFAM" id="SSF55003">
    <property type="entry name" value="PAP/Archaeal CCA-adding enzyme, C-terminal domain"/>
    <property type="match status" value="1"/>
</dbReference>
<dbReference type="SUPFAM" id="SSF81631">
    <property type="entry name" value="PAP/OAS1 substrate-binding domain"/>
    <property type="match status" value="1"/>
</dbReference>
<dbReference type="EC" id="2.7.7.19" evidence="5"/>
<dbReference type="GO" id="GO:0005524">
    <property type="term" value="F:ATP binding"/>
    <property type="evidence" value="ECO:0007669"/>
    <property type="project" value="UniProtKB-KW"/>
</dbReference>
<keyword evidence="8" id="KW-0479">Metal-binding</keyword>
<sequence length="593" mass="69453">MADKKHHRQKTMVTGGGGNNQSYQNNNSSNQQQPFNQQQQSSNIGNFTKKSYPKKNYSQFKNQDQNQIKQNSVFDDPFEESSYLKFLMSERYHIYEDIAAKERRYEALQKLKEIINQWQIDHAVNVRKINQQEAQKRQSCLLPFGSYEMGVHFPDTDMDLICVFPQYILQEDFFNTFKTFITSQKDVENVIDVVDARVPILKLKFMGNQIDLLYACIDPKLLNEQVKIQKIIKDEQVFNKLNQVSQNSLNGLKATQNLIKSVPNPRKFKIFLRCIKLWAQRRGIYSNTFGYLGGISYAILVAKICQDHPDLELVDLVHKFFEVYSEWKWFDPVFIKIGKKKDNTKLDLNKLQVLDAYSQDIMPILTPNTNPKNSAYRVCQLTFDTICSELYRGKQILKQLAPSTLKVIKQPDEQEESIPQTQTDNQEEIKGGDLLQQQILTTSTISLPKKICWTKLFQRFRFFGNYNHFIRVDVLSTDESGHLKWQGYVESQLRRLIQLFQDVEQIQGLRIYPRALSRDETRDTMNDQFKCCDSYFIGIKFNETGSQASVNLREQVINFCNFLEIGRVTKQINNVRILHFKKSELPEELIEKY</sequence>
<name>A0A078A7F9_STYLE</name>
<evidence type="ECO:0000256" key="2">
    <source>
        <dbReference type="ARBA" id="ARBA00001946"/>
    </source>
</evidence>
<evidence type="ECO:0000256" key="12">
    <source>
        <dbReference type="ARBA" id="ARBA00023242"/>
    </source>
</evidence>
<evidence type="ECO:0000256" key="9">
    <source>
        <dbReference type="ARBA" id="ARBA00022741"/>
    </source>
</evidence>
<keyword evidence="18" id="KW-1185">Reference proteome</keyword>
<dbReference type="GO" id="GO:1990817">
    <property type="term" value="F:poly(A) RNA polymerase activity"/>
    <property type="evidence" value="ECO:0007669"/>
    <property type="project" value="UniProtKB-EC"/>
</dbReference>
<dbReference type="GO" id="GO:0003723">
    <property type="term" value="F:RNA binding"/>
    <property type="evidence" value="ECO:0007669"/>
    <property type="project" value="InterPro"/>
</dbReference>
<comment type="cofactor">
    <cofactor evidence="2">
        <name>Mg(2+)</name>
        <dbReference type="ChEBI" id="CHEBI:18420"/>
    </cofactor>
</comment>
<feature type="compositionally biased region" description="Low complexity" evidence="13">
    <location>
        <begin position="20"/>
        <end position="43"/>
    </location>
</feature>
<comment type="similarity">
    <text evidence="4">Belongs to the poly(A) polymerase family.</text>
</comment>
<dbReference type="EMBL" id="CCKQ01006492">
    <property type="protein sequence ID" value="CDW77806.1"/>
    <property type="molecule type" value="Genomic_DNA"/>
</dbReference>
<feature type="domain" description="Poly(A) polymerase central" evidence="15">
    <location>
        <begin position="268"/>
        <end position="401"/>
    </location>
</feature>
<dbReference type="OMA" id="IECASTS"/>
<dbReference type="SUPFAM" id="SSF81301">
    <property type="entry name" value="Nucleotidyltransferase"/>
    <property type="match status" value="1"/>
</dbReference>
<evidence type="ECO:0000256" key="3">
    <source>
        <dbReference type="ARBA" id="ARBA00004123"/>
    </source>
</evidence>
<feature type="domain" description="Poly(A) polymerase nucleotidyltransferase" evidence="16">
    <location>
        <begin position="91"/>
        <end position="262"/>
    </location>
</feature>
<keyword evidence="6" id="KW-0507">mRNA processing</keyword>
<gene>
    <name evidence="17" type="primary">Contig19405.g20582</name>
    <name evidence="17" type="ORF">STYLEM_6772</name>
</gene>